<evidence type="ECO:0000259" key="1">
    <source>
        <dbReference type="PROSITE" id="PS50191"/>
    </source>
</evidence>
<dbReference type="GO" id="GO:0016020">
    <property type="term" value="C:membrane"/>
    <property type="evidence" value="ECO:0007669"/>
    <property type="project" value="TreeGrafter"/>
</dbReference>
<dbReference type="GeneTree" id="ENSGT00940000159203"/>
<dbReference type="SUPFAM" id="SSF46938">
    <property type="entry name" value="CRAL/TRIO N-terminal domain"/>
    <property type="match status" value="1"/>
</dbReference>
<dbReference type="SMART" id="SM01100">
    <property type="entry name" value="CRAL_TRIO_N"/>
    <property type="match status" value="1"/>
</dbReference>
<dbReference type="InterPro" id="IPR011074">
    <property type="entry name" value="CRAL/TRIO_N_dom"/>
</dbReference>
<name>A0A8D3E4D3_SCOMX</name>
<dbReference type="GO" id="GO:0051180">
    <property type="term" value="P:vitamin transport"/>
    <property type="evidence" value="ECO:0007669"/>
    <property type="project" value="TreeGrafter"/>
</dbReference>
<dbReference type="Pfam" id="PF00650">
    <property type="entry name" value="CRAL_TRIO"/>
    <property type="match status" value="1"/>
</dbReference>
<gene>
    <name evidence="2" type="primary">ttpa</name>
</gene>
<dbReference type="GO" id="GO:1902936">
    <property type="term" value="F:phosphatidylinositol bisphosphate binding"/>
    <property type="evidence" value="ECO:0007669"/>
    <property type="project" value="TreeGrafter"/>
</dbReference>
<dbReference type="SUPFAM" id="SSF52087">
    <property type="entry name" value="CRAL/TRIO domain"/>
    <property type="match status" value="1"/>
</dbReference>
<dbReference type="Gene3D" id="1.20.5.1200">
    <property type="entry name" value="Alpha-tocopherol transfer"/>
    <property type="match status" value="1"/>
</dbReference>
<dbReference type="Proteomes" id="UP000694558">
    <property type="component" value="Chromosome 7"/>
</dbReference>
<dbReference type="InterPro" id="IPR036865">
    <property type="entry name" value="CRAL-TRIO_dom_sf"/>
</dbReference>
<sequence>MARAAPDVDRQTGIRQCCLAVNFCLHCALNTTPHRTQNWTSKEILISSQTGQFIPGLHPPRNAVALVQHVSVPCVRFLSGPRPPPGPPLPPPGPPSLQQCAATGAGDAMNGPQLSEVPDDSELLEPFVRGLRRGALRAGELRAVRTFSRGFLVKFLRARDFDVELSLKLLLNYQRWRRESPEISRCLSPSSVLGLLNASYHAVLPQRDHAGSRVLIYRIGQWNPKDWSAFQVFRVSLMTSEIISMETETQRRGLKVIFDLQGWSLGHAWQINPSLARKISSVLSDSFPLKVRGIHLVNEPMFFWPVFAMIRPFLPDKIKQRIHMHGSDFHDSLSDFFSPALLPPDYGGEGPAIDDMCQDWTNQLLQSENLLQQIAAHPTADITIDPDNCLMSGGAGTEQFSDG</sequence>
<protein>
    <recommendedName>
        <fullName evidence="1">CRAL-TRIO domain-containing protein</fullName>
    </recommendedName>
</protein>
<dbReference type="Ensembl" id="ENSSMAT00000050333.1">
    <property type="protein sequence ID" value="ENSSMAP00000066642.1"/>
    <property type="gene ID" value="ENSSMAG00000037712.1"/>
</dbReference>
<dbReference type="AlphaFoldDB" id="A0A8D3E4D3"/>
<dbReference type="PRINTS" id="PR00180">
    <property type="entry name" value="CRETINALDHBP"/>
</dbReference>
<dbReference type="CDD" id="cd00170">
    <property type="entry name" value="SEC14"/>
    <property type="match status" value="1"/>
</dbReference>
<feature type="domain" description="CRAL-TRIO" evidence="1">
    <location>
        <begin position="180"/>
        <end position="354"/>
    </location>
</feature>
<dbReference type="PANTHER" id="PTHR10174">
    <property type="entry name" value="ALPHA-TOCOPHEROL TRANSFER PROTEIN-RELATED"/>
    <property type="match status" value="1"/>
</dbReference>
<dbReference type="Gene3D" id="1.10.8.20">
    <property type="entry name" value="N-terminal domain of phosphatidylinositol transfer protein sec14p"/>
    <property type="match status" value="1"/>
</dbReference>
<reference evidence="2" key="2">
    <citation type="submission" date="2025-08" db="UniProtKB">
        <authorList>
            <consortium name="Ensembl"/>
        </authorList>
    </citation>
    <scope>IDENTIFICATION</scope>
</reference>
<reference evidence="2" key="1">
    <citation type="submission" date="2023-05" db="EMBL/GenBank/DDBJ databases">
        <title>High-quality long-read genome of Scophthalmus maximus.</title>
        <authorList>
            <person name="Lien S."/>
            <person name="Martinez P."/>
        </authorList>
    </citation>
    <scope>NUCLEOTIDE SEQUENCE [LARGE SCALE GENOMIC DNA]</scope>
</reference>
<dbReference type="PANTHER" id="PTHR10174:SF225">
    <property type="entry name" value="ALPHA-TOCOPHEROL TRANSFER PROTEIN"/>
    <property type="match status" value="1"/>
</dbReference>
<accession>A0A8D3E4D3</accession>
<proteinExistence type="predicted"/>
<organism evidence="2 3">
    <name type="scientific">Scophthalmus maximus</name>
    <name type="common">Turbot</name>
    <name type="synonym">Psetta maxima</name>
    <dbReference type="NCBI Taxonomy" id="52904"/>
    <lineage>
        <taxon>Eukaryota</taxon>
        <taxon>Metazoa</taxon>
        <taxon>Chordata</taxon>
        <taxon>Craniata</taxon>
        <taxon>Vertebrata</taxon>
        <taxon>Euteleostomi</taxon>
        <taxon>Actinopterygii</taxon>
        <taxon>Neopterygii</taxon>
        <taxon>Teleostei</taxon>
        <taxon>Neoteleostei</taxon>
        <taxon>Acanthomorphata</taxon>
        <taxon>Carangaria</taxon>
        <taxon>Pleuronectiformes</taxon>
        <taxon>Pleuronectoidei</taxon>
        <taxon>Scophthalmidae</taxon>
        <taxon>Scophthalmus</taxon>
    </lineage>
</organism>
<dbReference type="Gene3D" id="3.40.525.10">
    <property type="entry name" value="CRAL-TRIO lipid binding domain"/>
    <property type="match status" value="1"/>
</dbReference>
<dbReference type="InterPro" id="IPR036273">
    <property type="entry name" value="CRAL/TRIO_N_dom_sf"/>
</dbReference>
<dbReference type="SMART" id="SM00516">
    <property type="entry name" value="SEC14"/>
    <property type="match status" value="1"/>
</dbReference>
<dbReference type="GO" id="GO:0120013">
    <property type="term" value="F:lipid transfer activity"/>
    <property type="evidence" value="ECO:0007669"/>
    <property type="project" value="TreeGrafter"/>
</dbReference>
<evidence type="ECO:0000313" key="2">
    <source>
        <dbReference type="Ensembl" id="ENSSMAP00000066642.1"/>
    </source>
</evidence>
<dbReference type="GO" id="GO:0008431">
    <property type="term" value="F:vitamin E binding"/>
    <property type="evidence" value="ECO:0007669"/>
    <property type="project" value="TreeGrafter"/>
</dbReference>
<dbReference type="InterPro" id="IPR001251">
    <property type="entry name" value="CRAL-TRIO_dom"/>
</dbReference>
<dbReference type="PROSITE" id="PS50191">
    <property type="entry name" value="CRAL_TRIO"/>
    <property type="match status" value="1"/>
</dbReference>
<evidence type="ECO:0000313" key="3">
    <source>
        <dbReference type="Proteomes" id="UP000694558"/>
    </source>
</evidence>
<dbReference type="GO" id="GO:0042360">
    <property type="term" value="P:vitamin E metabolic process"/>
    <property type="evidence" value="ECO:0007669"/>
    <property type="project" value="TreeGrafter"/>
</dbReference>
<dbReference type="GO" id="GO:0005770">
    <property type="term" value="C:late endosome"/>
    <property type="evidence" value="ECO:0007669"/>
    <property type="project" value="TreeGrafter"/>
</dbReference>
<dbReference type="FunFam" id="3.40.525.10:FF:000002">
    <property type="entry name" value="Alpha-tocopherol transfer protein-like"/>
    <property type="match status" value="1"/>
</dbReference>